<feature type="transmembrane region" description="Helical" evidence="2">
    <location>
        <begin position="5"/>
        <end position="22"/>
    </location>
</feature>
<dbReference type="EMBL" id="FOKY01000004">
    <property type="protein sequence ID" value="SFB78244.1"/>
    <property type="molecule type" value="Genomic_DNA"/>
</dbReference>
<dbReference type="RefSeq" id="WP_092318818.1">
    <property type="nucleotide sequence ID" value="NZ_FOKY01000004.1"/>
</dbReference>
<dbReference type="STRING" id="34097.SAMN02745150_00770"/>
<name>A0A1I1DTQ2_BREAD</name>
<evidence type="ECO:0000256" key="2">
    <source>
        <dbReference type="SAM" id="Phobius"/>
    </source>
</evidence>
<evidence type="ECO:0000313" key="4">
    <source>
        <dbReference type="Proteomes" id="UP000240042"/>
    </source>
</evidence>
<reference evidence="4" key="1">
    <citation type="submission" date="2016-10" db="EMBL/GenBank/DDBJ databases">
        <authorList>
            <person name="Varghese N."/>
            <person name="Submissions S."/>
        </authorList>
    </citation>
    <scope>NUCLEOTIDE SEQUENCE [LARGE SCALE GENOMIC DNA]</scope>
    <source>
        <strain evidence="4">ATCC 43811</strain>
    </source>
</reference>
<feature type="compositionally biased region" description="Basic and acidic residues" evidence="1">
    <location>
        <begin position="73"/>
        <end position="84"/>
    </location>
</feature>
<keyword evidence="2" id="KW-0812">Transmembrane</keyword>
<accession>A0A1I1DTQ2</accession>
<keyword evidence="4" id="KW-1185">Reference proteome</keyword>
<dbReference type="Proteomes" id="UP000240042">
    <property type="component" value="Unassembled WGS sequence"/>
</dbReference>
<evidence type="ECO:0000256" key="1">
    <source>
        <dbReference type="SAM" id="MobiDB-lite"/>
    </source>
</evidence>
<keyword evidence="2" id="KW-0472">Membrane</keyword>
<keyword evidence="2" id="KW-1133">Transmembrane helix</keyword>
<feature type="region of interest" description="Disordered" evidence="1">
    <location>
        <begin position="60"/>
        <end position="84"/>
    </location>
</feature>
<feature type="transmembrane region" description="Helical" evidence="2">
    <location>
        <begin position="28"/>
        <end position="47"/>
    </location>
</feature>
<protein>
    <submittedName>
        <fullName evidence="3">Uncharacterized protein</fullName>
    </submittedName>
</protein>
<evidence type="ECO:0000313" key="3">
    <source>
        <dbReference type="EMBL" id="SFB78244.1"/>
    </source>
</evidence>
<organism evidence="3 4">
    <name type="scientific">Brevinema andersonii</name>
    <dbReference type="NCBI Taxonomy" id="34097"/>
    <lineage>
        <taxon>Bacteria</taxon>
        <taxon>Pseudomonadati</taxon>
        <taxon>Spirochaetota</taxon>
        <taxon>Spirochaetia</taxon>
        <taxon>Brevinematales</taxon>
        <taxon>Brevinemataceae</taxon>
        <taxon>Brevinema</taxon>
    </lineage>
</organism>
<sequence>MWQQVLSRIALILAGILIISFWLPILLWLFVIFASVFAIMLIISLFTDKTSVRVIKMTSKPQPQNPYKRSHTKVIDITEDQEKK</sequence>
<proteinExistence type="predicted"/>
<gene>
    <name evidence="3" type="ORF">SAMN02745150_00770</name>
</gene>
<dbReference type="AlphaFoldDB" id="A0A1I1DTQ2"/>